<dbReference type="AlphaFoldDB" id="A0A916NYB4"/>
<keyword evidence="2" id="KW-1185">Reference proteome</keyword>
<comment type="caution">
    <text evidence="1">The sequence shown here is derived from an EMBL/GenBank/DDBJ whole genome shotgun (WGS) entry which is preliminary data.</text>
</comment>
<protein>
    <submittedName>
        <fullName evidence="1">Uncharacterized protein</fullName>
    </submittedName>
</protein>
<gene>
    <name evidence="1" type="ORF">PAESOLCIP111_04435</name>
</gene>
<evidence type="ECO:0000313" key="1">
    <source>
        <dbReference type="EMBL" id="CAG7643172.1"/>
    </source>
</evidence>
<sequence>MQNASGIYNKGSMTRFEDGMFSLRIEPAHEHRLSYITGQNKFAFIGCTIILNVKSRSKGPINNNGVFAVRN</sequence>
<reference evidence="1" key="1">
    <citation type="submission" date="2021-06" db="EMBL/GenBank/DDBJ databases">
        <authorList>
            <person name="Criscuolo A."/>
        </authorList>
    </citation>
    <scope>NUCLEOTIDE SEQUENCE</scope>
    <source>
        <strain evidence="1">CIP111600</strain>
    </source>
</reference>
<organism evidence="1 2">
    <name type="scientific">Paenibacillus solanacearum</name>
    <dbReference type="NCBI Taxonomy" id="2048548"/>
    <lineage>
        <taxon>Bacteria</taxon>
        <taxon>Bacillati</taxon>
        <taxon>Bacillota</taxon>
        <taxon>Bacilli</taxon>
        <taxon>Bacillales</taxon>
        <taxon>Paenibacillaceae</taxon>
        <taxon>Paenibacillus</taxon>
    </lineage>
</organism>
<name>A0A916NYB4_9BACL</name>
<accession>A0A916NYB4</accession>
<evidence type="ECO:0000313" key="2">
    <source>
        <dbReference type="Proteomes" id="UP000693672"/>
    </source>
</evidence>
<dbReference type="Proteomes" id="UP000693672">
    <property type="component" value="Unassembled WGS sequence"/>
</dbReference>
<dbReference type="EMBL" id="CAJVAS010000024">
    <property type="protein sequence ID" value="CAG7643172.1"/>
    <property type="molecule type" value="Genomic_DNA"/>
</dbReference>
<proteinExistence type="predicted"/>